<accession>A0ABS9CNB4</accession>
<dbReference type="Proteomes" id="UP001299220">
    <property type="component" value="Unassembled WGS sequence"/>
</dbReference>
<organism evidence="1 2">
    <name type="scientific">Anaeromassilibacillus senegalensis</name>
    <dbReference type="NCBI Taxonomy" id="1673717"/>
    <lineage>
        <taxon>Bacteria</taxon>
        <taxon>Bacillati</taxon>
        <taxon>Bacillota</taxon>
        <taxon>Clostridia</taxon>
        <taxon>Eubacteriales</taxon>
        <taxon>Acutalibacteraceae</taxon>
        <taxon>Anaeromassilibacillus</taxon>
    </lineage>
</organism>
<keyword evidence="2" id="KW-1185">Reference proteome</keyword>
<dbReference type="RefSeq" id="WP_235323675.1">
    <property type="nucleotide sequence ID" value="NZ_JAFBIT010000002.1"/>
</dbReference>
<proteinExistence type="predicted"/>
<gene>
    <name evidence="1" type="ORF">JQM67_08510</name>
</gene>
<reference evidence="1 2" key="1">
    <citation type="submission" date="2020-12" db="EMBL/GenBank/DDBJ databases">
        <title>Whole genome sequences of gut porcine anaerobes.</title>
        <authorList>
            <person name="Kubasova T."/>
            <person name="Jahodarova E."/>
            <person name="Rychlik I."/>
        </authorList>
    </citation>
    <scope>NUCLEOTIDE SEQUENCE [LARGE SCALE GENOMIC DNA]</scope>
    <source>
        <strain evidence="1 2">An867</strain>
    </source>
</reference>
<evidence type="ECO:0000313" key="1">
    <source>
        <dbReference type="EMBL" id="MCF2652642.1"/>
    </source>
</evidence>
<sequence length="152" mass="18055">MMFILLVSNVFSLRAFFGAEIRLEPDGKILYRELRMVRSDRVEADPAEQFHAGRESPFRQMIHKSGRKGVALNAVRAEFYAQDIRKFGYTQELFPSRTYLPWSRADSKRWITFERTGRPLLDCRLTCFRKQQVEILLDFIRQHNPRAEQIEK</sequence>
<comment type="caution">
    <text evidence="1">The sequence shown here is derived from an EMBL/GenBank/DDBJ whole genome shotgun (WGS) entry which is preliminary data.</text>
</comment>
<evidence type="ECO:0000313" key="2">
    <source>
        <dbReference type="Proteomes" id="UP001299220"/>
    </source>
</evidence>
<name>A0ABS9CNB4_9FIRM</name>
<protein>
    <submittedName>
        <fullName evidence="1">Uncharacterized protein</fullName>
    </submittedName>
</protein>
<dbReference type="EMBL" id="JAFBIT010000002">
    <property type="protein sequence ID" value="MCF2652642.1"/>
    <property type="molecule type" value="Genomic_DNA"/>
</dbReference>